<feature type="repeat" description="CSPG" evidence="8">
    <location>
        <begin position="1273"/>
        <end position="1370"/>
    </location>
</feature>
<dbReference type="InterPro" id="IPR003644">
    <property type="entry name" value="Calx_beta"/>
</dbReference>
<dbReference type="PROSITE" id="PS50041">
    <property type="entry name" value="C_TYPE_LECTIN_2"/>
    <property type="match status" value="1"/>
</dbReference>
<evidence type="ECO:0000256" key="6">
    <source>
        <dbReference type="ARBA" id="ARBA00022889"/>
    </source>
</evidence>
<dbReference type="SMART" id="SM00034">
    <property type="entry name" value="CLECT"/>
    <property type="match status" value="1"/>
</dbReference>
<dbReference type="PANTHER" id="PTHR45739:SF3">
    <property type="entry name" value="FRAS-RELATED EXTRACELLULAR MATRIX PROTEIN 1B PRECURSOR"/>
    <property type="match status" value="1"/>
</dbReference>
<dbReference type="InterPro" id="IPR038081">
    <property type="entry name" value="CalX-like_sf"/>
</dbReference>
<evidence type="ECO:0000256" key="9">
    <source>
        <dbReference type="SAM" id="MobiDB-lite"/>
    </source>
</evidence>
<comment type="similarity">
    <text evidence="1">Belongs to the FRAS1 family.</text>
</comment>
<feature type="repeat" description="CSPG" evidence="8">
    <location>
        <begin position="290"/>
        <end position="385"/>
    </location>
</feature>
<feature type="chain" id="PRO_5019173101" description="C-type lectin domain-containing protein" evidence="10">
    <location>
        <begin position="19"/>
        <end position="2152"/>
    </location>
</feature>
<keyword evidence="7" id="KW-0325">Glycoprotein</keyword>
<proteinExistence type="inferred from homology"/>
<dbReference type="Pfam" id="PF00059">
    <property type="entry name" value="Lectin_C"/>
    <property type="match status" value="1"/>
</dbReference>
<feature type="repeat" description="CSPG" evidence="8">
    <location>
        <begin position="1021"/>
        <end position="1123"/>
    </location>
</feature>
<dbReference type="OMA" id="MPVNDNK"/>
<dbReference type="Proteomes" id="UP000287033">
    <property type="component" value="Unassembled WGS sequence"/>
</dbReference>
<dbReference type="GO" id="GO:0016020">
    <property type="term" value="C:membrane"/>
    <property type="evidence" value="ECO:0007669"/>
    <property type="project" value="InterPro"/>
</dbReference>
<dbReference type="GO" id="GO:0009653">
    <property type="term" value="P:anatomical structure morphogenesis"/>
    <property type="evidence" value="ECO:0007669"/>
    <property type="project" value="TreeGrafter"/>
</dbReference>
<dbReference type="OrthoDB" id="430044at2759"/>
<dbReference type="Pfam" id="PF03160">
    <property type="entry name" value="Calx-beta"/>
    <property type="match status" value="1"/>
</dbReference>
<dbReference type="InterPro" id="IPR001304">
    <property type="entry name" value="C-type_lectin-like"/>
</dbReference>
<dbReference type="InterPro" id="IPR051561">
    <property type="entry name" value="FRAS1_ECM"/>
</dbReference>
<evidence type="ECO:0000256" key="10">
    <source>
        <dbReference type="SAM" id="SignalP"/>
    </source>
</evidence>
<name>A0A401RYY7_CHIPU</name>
<feature type="region of interest" description="Disordered" evidence="9">
    <location>
        <begin position="1868"/>
        <end position="1887"/>
    </location>
</feature>
<keyword evidence="13" id="KW-1185">Reference proteome</keyword>
<dbReference type="InterPro" id="IPR039005">
    <property type="entry name" value="CSPG_rpt"/>
</dbReference>
<feature type="repeat" description="CSPG" evidence="8">
    <location>
        <begin position="887"/>
        <end position="979"/>
    </location>
</feature>
<dbReference type="InterPro" id="IPR016187">
    <property type="entry name" value="CTDL_fold"/>
</dbReference>
<organism evidence="12 13">
    <name type="scientific">Chiloscyllium punctatum</name>
    <name type="common">Brownbanded bambooshark</name>
    <name type="synonym">Hemiscyllium punctatum</name>
    <dbReference type="NCBI Taxonomy" id="137246"/>
    <lineage>
        <taxon>Eukaryota</taxon>
        <taxon>Metazoa</taxon>
        <taxon>Chordata</taxon>
        <taxon>Craniata</taxon>
        <taxon>Vertebrata</taxon>
        <taxon>Chondrichthyes</taxon>
        <taxon>Elasmobranchii</taxon>
        <taxon>Galeomorphii</taxon>
        <taxon>Galeoidea</taxon>
        <taxon>Orectolobiformes</taxon>
        <taxon>Hemiscylliidae</taxon>
        <taxon>Chiloscyllium</taxon>
    </lineage>
</organism>
<evidence type="ECO:0000259" key="11">
    <source>
        <dbReference type="PROSITE" id="PS50041"/>
    </source>
</evidence>
<evidence type="ECO:0000256" key="3">
    <source>
        <dbReference type="ARBA" id="ARBA00022729"/>
    </source>
</evidence>
<keyword evidence="5" id="KW-0106">Calcium</keyword>
<evidence type="ECO:0000256" key="1">
    <source>
        <dbReference type="ARBA" id="ARBA00005529"/>
    </source>
</evidence>
<dbReference type="GO" id="GO:0046872">
    <property type="term" value="F:metal ion binding"/>
    <property type="evidence" value="ECO:0007669"/>
    <property type="project" value="UniProtKB-KW"/>
</dbReference>
<evidence type="ECO:0000256" key="7">
    <source>
        <dbReference type="ARBA" id="ARBA00023180"/>
    </source>
</evidence>
<feature type="repeat" description="CSPG" evidence="8">
    <location>
        <begin position="1504"/>
        <end position="1594"/>
    </location>
</feature>
<dbReference type="GO" id="GO:0007155">
    <property type="term" value="P:cell adhesion"/>
    <property type="evidence" value="ECO:0007669"/>
    <property type="project" value="UniProtKB-KW"/>
</dbReference>
<dbReference type="Pfam" id="PF16184">
    <property type="entry name" value="Cadherin_3"/>
    <property type="match status" value="11"/>
</dbReference>
<evidence type="ECO:0000256" key="4">
    <source>
        <dbReference type="ARBA" id="ARBA00022737"/>
    </source>
</evidence>
<dbReference type="CDD" id="cd00037">
    <property type="entry name" value="CLECT"/>
    <property type="match status" value="1"/>
</dbReference>
<dbReference type="SUPFAM" id="SSF141072">
    <property type="entry name" value="CalX-like"/>
    <property type="match status" value="1"/>
</dbReference>
<dbReference type="Gene3D" id="3.10.100.10">
    <property type="entry name" value="Mannose-Binding Protein A, subunit A"/>
    <property type="match status" value="1"/>
</dbReference>
<evidence type="ECO:0000256" key="8">
    <source>
        <dbReference type="PROSITE-ProRule" id="PRU01201"/>
    </source>
</evidence>
<feature type="domain" description="C-type lectin" evidence="11">
    <location>
        <begin position="2030"/>
        <end position="2140"/>
    </location>
</feature>
<reference evidence="12 13" key="1">
    <citation type="journal article" date="2018" name="Nat. Ecol. Evol.">
        <title>Shark genomes provide insights into elasmobranch evolution and the origin of vertebrates.</title>
        <authorList>
            <person name="Hara Y"/>
            <person name="Yamaguchi K"/>
            <person name="Onimaru K"/>
            <person name="Kadota M"/>
            <person name="Koyanagi M"/>
            <person name="Keeley SD"/>
            <person name="Tatsumi K"/>
            <person name="Tanaka K"/>
            <person name="Motone F"/>
            <person name="Kageyama Y"/>
            <person name="Nozu R"/>
            <person name="Adachi N"/>
            <person name="Nishimura O"/>
            <person name="Nakagawa R"/>
            <person name="Tanegashima C"/>
            <person name="Kiyatake I"/>
            <person name="Matsumoto R"/>
            <person name="Murakumo K"/>
            <person name="Nishida K"/>
            <person name="Terakita A"/>
            <person name="Kuratani S"/>
            <person name="Sato K"/>
            <person name="Hyodo S Kuraku.S."/>
        </authorList>
    </citation>
    <scope>NUCLEOTIDE SEQUENCE [LARGE SCALE GENOMIC DNA]</scope>
</reference>
<accession>A0A401RYY7</accession>
<dbReference type="PROSITE" id="PS51854">
    <property type="entry name" value="CSPG"/>
    <property type="match status" value="11"/>
</dbReference>
<protein>
    <recommendedName>
        <fullName evidence="11">C-type lectin domain-containing protein</fullName>
    </recommendedName>
</protein>
<dbReference type="SUPFAM" id="SSF56436">
    <property type="entry name" value="C-type lectin-like"/>
    <property type="match status" value="1"/>
</dbReference>
<evidence type="ECO:0000256" key="5">
    <source>
        <dbReference type="ARBA" id="ARBA00022837"/>
    </source>
</evidence>
<sequence>MLLSLLTLIIFYIPHTEADGLVHLNGGIIVGRGQHTYVTDNDLQFNIPKTKDSCKVEVILNEPITQRVGKLTPQVFDCHFLPHEVKYTHNGCPLLKEDNVMLRIYGFTETQTFMETFLLNIQITEPKSSIIKFGLVGLQVQEFYGISNPIDKNVVSFKYDSNITCTVKMLSIEAFVPAHGQLIVDDPKYHHQGQVRDDALKQNVRKVRQAKITCPNNKACLTGVKEVRFLKANCEEFLAMELKYQHLSPPSPDTDYIPIRVEVRDKRTRYLLQVENAWIQVNIKGAVPNQQPKAAFMSMYILEVDQFILTPLSVAAIDANDDETPKDRLVFNITNPPIEGYLTHLDDHTKSITSFSWQDLYEMKIAYQPPNISYTERRNYEVDFKVIDTFFEVSATIMVHFSIRTAETNAPRVSWNMGLDLLEGQSRPITWENFQIVDNDNINDVRLIAVEGLQHGWLTIRGGKGFMCTIEDIKEGVVHYYHDDSDTTKDYIVFRIFDGKHTTRHKFPINILPKDDSPPFLINNLAFELAEGASILIENHMLLSSDLDSSDDYILYKIIVPPKAGEIVKKTSSDRLGHPVTSFLQRDLFRGLIYYRHSGVEIFEDLFEFILWDSHEPPNLSDPQITMIRIMPVKDQLPKEVDGATRYLVTRETEINHITKDHLHFTDTESPENELMYIISKPCFFPTNQRMYDAGKIIFTDSTKNMKKDPSIPMMRSFTQHAVNHMKVAYMPPLEDIGPHPLLVQFIFSVKDQQGGIVTGIVFNITIIPVDNQPPEIFTNEIKAEEGSSCMITADNLMVTDKDTIHEDLRIQLKQKPQHGDIELQGNIMQEGDMFTLDDLKSFQVRYKHDDSETLHDLVVFTATDGFNTADEVLKVKIIPINDEPPELQKHLKSSLQCPEGERVTITSEYLYATDTDSNDMKLTYMIARSPSYGVIKRNDVTVDKFSQLDIIQGLISYWHTGGEIGYNPCIDTVTVIVSDAEAGTVDSCCYDGPLPPPVPLHGSLPFYDLNITVMPVNNQPPTIQVGGMFTVDEGSQASLALEFLSATDEDTIAEKLIFVLESLPLFGYLENTLPSPGYEKSNAGINIASFSLQHLRAGYINYVQCRHNQMEPTADHFMVSVSDAVHKSIAVPFYVIINPINDETPDLQLGNITIMEGDICVIGPGVLNAVDLDIPQDTMILSVIRPPAHGVLLNGIYGNDVAKYRQMNAEVLQNDLRVHSFSMDELKQGMKLMYMHDDTETLKDSFTIQLTDGKHAVQETVHVSIILVNDEKPVILKNTGLQVEVGESKVISSVALEAEDKDTPRFKLYYVINTVPTFGQLQFKTELEWIHLYPGMNYSQEDIDLNRVWYLHTTIVGLKGHDNFRFHITDGDNSSPSQSFHILLKNMNKGGIVVLTKPVTLKEGDRVTLTTDVLKATDGTGKPEELLYAISVPPAHGQIEYINYPGVAISSFSQLEVAAQKVCYVHDNSREASTDGFRFFISNGITVKNSSMEFNIEQTDRIMPTLVNNKGLQLPDGAKLVISPDNLQLSDPDTPLMNLTYIIIQPPQHGNIYLKENVLSQPHFTQLNVNNLDISYKHRAGSSELDHFTFIASDGTNHGFLVNGQMTKEPVIFRLQVEHVDKASPYILINQSPTTVHKLKDGRFAIYITAQNLKSSDVDSKHEELIYTILRPPFYGYLESTTTGGYIQGSFTQKEVDRRTIRYIISPSIELTSDSFEFKVSDTAGNSNAPEIMELKWSRIEMSASCYTVCENIGTLSIKVTRKGYSADPSYIGITVQGLSATVGRDFTHSSASLIQFDPGISIKMWNIFIHNDGLEENNEKLKVQLKTPMNAILGQKDVSLVEIVDLRAGRCDHTDLKTRGDDFHGHMDSGLSELTKTSANSPTDKKEGIFNERERLFTDPDLHKNRHSHPPRGDVPHMDHFLDYYGTRIRDDVSPVTPSTQLQAFGSSRVIPPSSIQRENGEIVWRYHGMVPIRIEEGKLPHFSQTRDYQAPDLLQKDLPLKAENIQSISNNDQANQQMECPSGWTQHKKHCYILNPERNATWQGAEMACRQMFNANLVSVHSRKELKWLWKFARRQSFWIGLIVETGSGKWRWTNGRPVTFTNWKKNKPSIRGNIQLRCTLVQHGGKWVTRQCNEKKDRYICCTSVSRP</sequence>
<feature type="repeat" description="CSPG" evidence="8">
    <location>
        <begin position="410"/>
        <end position="497"/>
    </location>
</feature>
<dbReference type="Pfam" id="PF19309">
    <property type="entry name" value="Frem_N"/>
    <property type="match status" value="1"/>
</dbReference>
<dbReference type="STRING" id="137246.A0A401RYY7"/>
<keyword evidence="4" id="KW-0677">Repeat</keyword>
<keyword evidence="3 10" id="KW-0732">Signal</keyword>
<feature type="repeat" description="CSPG" evidence="8">
    <location>
        <begin position="1391"/>
        <end position="1483"/>
    </location>
</feature>
<dbReference type="GO" id="GO:0007154">
    <property type="term" value="P:cell communication"/>
    <property type="evidence" value="ECO:0007669"/>
    <property type="project" value="InterPro"/>
</dbReference>
<evidence type="ECO:0000313" key="13">
    <source>
        <dbReference type="Proteomes" id="UP000287033"/>
    </source>
</evidence>
<feature type="repeat" description="CSPG" evidence="8">
    <location>
        <begin position="1625"/>
        <end position="1722"/>
    </location>
</feature>
<feature type="signal peptide" evidence="10">
    <location>
        <begin position="1"/>
        <end position="18"/>
    </location>
</feature>
<dbReference type="InterPro" id="IPR016186">
    <property type="entry name" value="C-type_lectin-like/link_sf"/>
</dbReference>
<feature type="repeat" description="CSPG" evidence="8">
    <location>
        <begin position="518"/>
        <end position="612"/>
    </location>
</feature>
<dbReference type="InterPro" id="IPR045658">
    <property type="entry name" value="FRAS1-rel_N"/>
</dbReference>
<dbReference type="EMBL" id="BEZZ01000028">
    <property type="protein sequence ID" value="GCC23373.1"/>
    <property type="molecule type" value="Genomic_DNA"/>
</dbReference>
<feature type="compositionally biased region" description="Polar residues" evidence="9">
    <location>
        <begin position="1874"/>
        <end position="1884"/>
    </location>
</feature>
<keyword evidence="6" id="KW-0130">Cell adhesion</keyword>
<evidence type="ECO:0000313" key="12">
    <source>
        <dbReference type="EMBL" id="GCC23373.1"/>
    </source>
</evidence>
<feature type="repeat" description="CSPG" evidence="8">
    <location>
        <begin position="1144"/>
        <end position="1252"/>
    </location>
</feature>
<evidence type="ECO:0000256" key="2">
    <source>
        <dbReference type="ARBA" id="ARBA00022723"/>
    </source>
</evidence>
<dbReference type="PANTHER" id="PTHR45739">
    <property type="entry name" value="MATRIX PROTEIN, PUTATIVE-RELATED"/>
    <property type="match status" value="1"/>
</dbReference>
<gene>
    <name evidence="12" type="ORF">chiPu_0001767</name>
</gene>
<dbReference type="Gene3D" id="2.60.40.2030">
    <property type="match status" value="1"/>
</dbReference>
<keyword evidence="2" id="KW-0479">Metal-binding</keyword>
<comment type="caution">
    <text evidence="12">The sequence shown here is derived from an EMBL/GenBank/DDBJ whole genome shotgun (WGS) entry which is preliminary data.</text>
</comment>
<feature type="repeat" description="CSPG" evidence="8">
    <location>
        <begin position="773"/>
        <end position="864"/>
    </location>
</feature>